<dbReference type="InterPro" id="IPR000560">
    <property type="entry name" value="His_Pase_clade-2"/>
</dbReference>
<feature type="transmembrane region" description="Helical" evidence="2">
    <location>
        <begin position="404"/>
        <end position="430"/>
    </location>
</feature>
<dbReference type="Pfam" id="PF00328">
    <property type="entry name" value="His_Phos_2"/>
    <property type="match status" value="1"/>
</dbReference>
<dbReference type="InterPro" id="IPR033379">
    <property type="entry name" value="Acid_Pase_AS"/>
</dbReference>
<evidence type="ECO:0000256" key="1">
    <source>
        <dbReference type="ARBA" id="ARBA00005375"/>
    </source>
</evidence>
<organism evidence="3 4">
    <name type="scientific">Blattamonas nauphoetae</name>
    <dbReference type="NCBI Taxonomy" id="2049346"/>
    <lineage>
        <taxon>Eukaryota</taxon>
        <taxon>Metamonada</taxon>
        <taxon>Preaxostyla</taxon>
        <taxon>Oxymonadida</taxon>
        <taxon>Blattamonas</taxon>
    </lineage>
</organism>
<dbReference type="InterPro" id="IPR050645">
    <property type="entry name" value="Histidine_acid_phosphatase"/>
</dbReference>
<evidence type="ECO:0000256" key="2">
    <source>
        <dbReference type="SAM" id="Phobius"/>
    </source>
</evidence>
<evidence type="ECO:0000313" key="3">
    <source>
        <dbReference type="EMBL" id="KAK2946568.1"/>
    </source>
</evidence>
<keyword evidence="2" id="KW-0472">Membrane</keyword>
<comment type="caution">
    <text evidence="3">The sequence shown here is derived from an EMBL/GenBank/DDBJ whole genome shotgun (WGS) entry which is preliminary data.</text>
</comment>
<dbReference type="EMBL" id="JARBJD010000224">
    <property type="protein sequence ID" value="KAK2946568.1"/>
    <property type="molecule type" value="Genomic_DNA"/>
</dbReference>
<sequence>MIRIVLFIQFLICDPKLISVQSISRHGDRGPEEHIPGFIELIPGELTERGMYEHFQIGSQMREHYKGNSGFLSETYNSHELYVRSSNFDRCLMSAWSQLAGLYPNGLSDKHIQGFPVQTELKQEEFHYRAFEECPIARTYDDEFRKTDEYKKFISDQKQLWADLSRKISHEVTESNWLNVDDALVVQRTHTEVDAETIELHDRLRKSVFQRRLQLFPGEDEKWLKASIGLLFGDMFFQNIDADLTGLLPSNAPNPHDASRKFRLNLAHDNTIWAVLRSLKYPMTSHPFYACTILVELWIHEDVLKTATTKAELEKSAYLRFYFQDEQDKHNAGELWKEMPLIRGCKDQACDLTTFRQEWAPFVIADSNLIQTEYREKRCNNTNFYPPLPKKSPSALGTEKARQAMLIATIAFALLSVVGIIVVIVLSVLISRKKKSLGFFQVPQGRSTNYTE</sequence>
<keyword evidence="2" id="KW-0812">Transmembrane</keyword>
<dbReference type="PROSITE" id="PS00616">
    <property type="entry name" value="HIS_ACID_PHOSPHAT_1"/>
    <property type="match status" value="1"/>
</dbReference>
<proteinExistence type="inferred from homology"/>
<keyword evidence="2" id="KW-1133">Transmembrane helix</keyword>
<comment type="similarity">
    <text evidence="1">Belongs to the histidine acid phosphatase family.</text>
</comment>
<dbReference type="CDD" id="cd07061">
    <property type="entry name" value="HP_HAP_like"/>
    <property type="match status" value="1"/>
</dbReference>
<dbReference type="Proteomes" id="UP001281761">
    <property type="component" value="Unassembled WGS sequence"/>
</dbReference>
<dbReference type="PANTHER" id="PTHR11567">
    <property type="entry name" value="ACID PHOSPHATASE-RELATED"/>
    <property type="match status" value="1"/>
</dbReference>
<dbReference type="PANTHER" id="PTHR11567:SF171">
    <property type="entry name" value="ACID PHOSPHATASE FAMILY"/>
    <property type="match status" value="1"/>
</dbReference>
<evidence type="ECO:0000313" key="4">
    <source>
        <dbReference type="Proteomes" id="UP001281761"/>
    </source>
</evidence>
<gene>
    <name evidence="3" type="ORF">BLNAU_18481</name>
</gene>
<keyword evidence="3" id="KW-0378">Hydrolase</keyword>
<dbReference type="InterPro" id="IPR029033">
    <property type="entry name" value="His_PPase_superfam"/>
</dbReference>
<dbReference type="EC" id="3.1.3.2" evidence="3"/>
<dbReference type="PROSITE" id="PS00778">
    <property type="entry name" value="HIS_ACID_PHOSPHAT_2"/>
    <property type="match status" value="1"/>
</dbReference>
<dbReference type="SUPFAM" id="SSF53254">
    <property type="entry name" value="Phosphoglycerate mutase-like"/>
    <property type="match status" value="1"/>
</dbReference>
<name>A0ABQ9X456_9EUKA</name>
<dbReference type="GO" id="GO:0003993">
    <property type="term" value="F:acid phosphatase activity"/>
    <property type="evidence" value="ECO:0007669"/>
    <property type="project" value="UniProtKB-EC"/>
</dbReference>
<protein>
    <submittedName>
        <fullName evidence="3">Lysosomal acid phosphatase</fullName>
        <ecNumber evidence="3">3.1.3.2</ecNumber>
    </submittedName>
</protein>
<reference evidence="3 4" key="1">
    <citation type="journal article" date="2022" name="bioRxiv">
        <title>Genomics of Preaxostyla Flagellates Illuminates Evolutionary Transitions and the Path Towards Mitochondrial Loss.</title>
        <authorList>
            <person name="Novak L.V.F."/>
            <person name="Treitli S.C."/>
            <person name="Pyrih J."/>
            <person name="Halakuc P."/>
            <person name="Pipaliya S.V."/>
            <person name="Vacek V."/>
            <person name="Brzon O."/>
            <person name="Soukal P."/>
            <person name="Eme L."/>
            <person name="Dacks J.B."/>
            <person name="Karnkowska A."/>
            <person name="Elias M."/>
            <person name="Hampl V."/>
        </authorList>
    </citation>
    <scope>NUCLEOTIDE SEQUENCE [LARGE SCALE GENOMIC DNA]</scope>
    <source>
        <strain evidence="3">NAU3</strain>
        <tissue evidence="3">Gut</tissue>
    </source>
</reference>
<dbReference type="Gene3D" id="3.40.50.1240">
    <property type="entry name" value="Phosphoglycerate mutase-like"/>
    <property type="match status" value="1"/>
</dbReference>
<keyword evidence="4" id="KW-1185">Reference proteome</keyword>
<accession>A0ABQ9X456</accession>